<proteinExistence type="predicted"/>
<gene>
    <name evidence="7" type="ORF">PTTG_03985</name>
</gene>
<reference evidence="8 9" key="3">
    <citation type="journal article" date="2017" name="G3 (Bethesda)">
        <title>Comparative analysis highlights variable genome content of wheat rusts and divergence of the mating loci.</title>
        <authorList>
            <person name="Cuomo C.A."/>
            <person name="Bakkeren G."/>
            <person name="Khalil H.B."/>
            <person name="Panwar V."/>
            <person name="Joly D."/>
            <person name="Linning R."/>
            <person name="Sakthikumar S."/>
            <person name="Song X."/>
            <person name="Adiconis X."/>
            <person name="Fan L."/>
            <person name="Goldberg J.M."/>
            <person name="Levin J.Z."/>
            <person name="Young S."/>
            <person name="Zeng Q."/>
            <person name="Anikster Y."/>
            <person name="Bruce M."/>
            <person name="Wang M."/>
            <person name="Yin C."/>
            <person name="McCallum B."/>
            <person name="Szabo L.J."/>
            <person name="Hulbert S."/>
            <person name="Chen X."/>
            <person name="Fellers J.P."/>
        </authorList>
    </citation>
    <scope>NUCLEOTIDE SEQUENCE</scope>
    <source>
        <strain evidence="8">isolate 1-1 / race 1 (BBBD)</strain>
        <strain evidence="9">Isolate 1-1 / race 1 (BBBD)</strain>
    </source>
</reference>
<reference evidence="8" key="4">
    <citation type="submission" date="2025-05" db="UniProtKB">
        <authorList>
            <consortium name="EnsemblFungi"/>
        </authorList>
    </citation>
    <scope>IDENTIFICATION</scope>
    <source>
        <strain evidence="8">isolate 1-1 / race 1 (BBBD)</strain>
    </source>
</reference>
<dbReference type="InterPro" id="IPR051651">
    <property type="entry name" value="DMTF1_DNA-bind_reg"/>
</dbReference>
<feature type="compositionally biased region" description="Basic residues" evidence="4">
    <location>
        <begin position="670"/>
        <end position="685"/>
    </location>
</feature>
<dbReference type="VEuPathDB" id="FungiDB:PTTG_03985"/>
<feature type="compositionally biased region" description="Basic residues" evidence="4">
    <location>
        <begin position="16"/>
        <end position="32"/>
    </location>
</feature>
<dbReference type="SMART" id="SM00717">
    <property type="entry name" value="SANT"/>
    <property type="match status" value="2"/>
</dbReference>
<reference evidence="7" key="1">
    <citation type="submission" date="2009-11" db="EMBL/GenBank/DDBJ databases">
        <authorList>
            <consortium name="The Broad Institute Genome Sequencing Platform"/>
            <person name="Ward D."/>
            <person name="Feldgarden M."/>
            <person name="Earl A."/>
            <person name="Young S.K."/>
            <person name="Zeng Q."/>
            <person name="Koehrsen M."/>
            <person name="Alvarado L."/>
            <person name="Berlin A."/>
            <person name="Bochicchio J."/>
            <person name="Borenstein D."/>
            <person name="Chapman S.B."/>
            <person name="Chen Z."/>
            <person name="Engels R."/>
            <person name="Freedman E."/>
            <person name="Gellesch M."/>
            <person name="Goldberg J."/>
            <person name="Griggs A."/>
            <person name="Gujja S."/>
            <person name="Heilman E."/>
            <person name="Heiman D."/>
            <person name="Hepburn T."/>
            <person name="Howarth C."/>
            <person name="Jen D."/>
            <person name="Larson L."/>
            <person name="Lewis B."/>
            <person name="Mehta T."/>
            <person name="Park D."/>
            <person name="Pearson M."/>
            <person name="Roberts A."/>
            <person name="Saif S."/>
            <person name="Shea T."/>
            <person name="Shenoy N."/>
            <person name="Sisk P."/>
            <person name="Stolte C."/>
            <person name="Sykes S."/>
            <person name="Thomson T."/>
            <person name="Walk T."/>
            <person name="White J."/>
            <person name="Yandava C."/>
            <person name="Izard J."/>
            <person name="Baranova O.V."/>
            <person name="Blanton J.M."/>
            <person name="Tanner A.C."/>
            <person name="Dewhirst F.E."/>
            <person name="Haas B."/>
            <person name="Nusbaum C."/>
            <person name="Birren B."/>
        </authorList>
    </citation>
    <scope>NUCLEOTIDE SEQUENCE [LARGE SCALE GENOMIC DNA]</scope>
    <source>
        <strain evidence="7">1-1 BBBD Race 1</strain>
    </source>
</reference>
<dbReference type="EnsemblFungi" id="PTTG_03985-t43_1">
    <property type="protein sequence ID" value="PTTG_03985-t43_1-p1"/>
    <property type="gene ID" value="PTTG_03985"/>
</dbReference>
<dbReference type="STRING" id="630390.A0A180GA70"/>
<dbReference type="OrthoDB" id="2507391at2759"/>
<feature type="domain" description="HTH myb-type" evidence="6">
    <location>
        <begin position="373"/>
        <end position="426"/>
    </location>
</feature>
<evidence type="ECO:0000313" key="9">
    <source>
        <dbReference type="Proteomes" id="UP000005240"/>
    </source>
</evidence>
<feature type="region of interest" description="Disordered" evidence="4">
    <location>
        <begin position="606"/>
        <end position="695"/>
    </location>
</feature>
<dbReference type="InterPro" id="IPR001005">
    <property type="entry name" value="SANT/Myb"/>
</dbReference>
<reference evidence="7" key="2">
    <citation type="submission" date="2016-05" db="EMBL/GenBank/DDBJ databases">
        <title>Comparative analysis highlights variable genome content of wheat rusts and divergence of the mating loci.</title>
        <authorList>
            <person name="Cuomo C.A."/>
            <person name="Bakkeren G."/>
            <person name="Szabo L."/>
            <person name="Khalil H."/>
            <person name="Joly D."/>
            <person name="Goldberg J."/>
            <person name="Young S."/>
            <person name="Zeng Q."/>
            <person name="Fellers J."/>
        </authorList>
    </citation>
    <scope>NUCLEOTIDE SEQUENCE [LARGE SCALE GENOMIC DNA]</scope>
    <source>
        <strain evidence="7">1-1 BBBD Race 1</strain>
    </source>
</reference>
<sequence length="695" mass="79443">MQVESETNAAEAEWKKQRKEKKKLRQLERKRKRDEPEEPQAEGPHPTTDKHQSPHNHDRVAKPQTCPADNSLPITTSSLGQTDSSPKTEALVGSTNELVPPKKKKRKEQNRPLDDLIPSVIANDEAQDDRPPGYFNNRVQMTVISSSAAREPIPPSEFSDKAARKLHSPEKAKKSRKATQSTSDSIPAPESSATSATKLDAPQKKARSSDTATSDKGLKTASRKDQVDSTLKAKDAVEDPDLDRILIDSSNQELLQASHLPLFFQEKIVNITCREMLATKWLDITHLNELTALFGLKFKKGIFSTAEKTTIANMIQKYCQEQRISMQQFRELLTQKKKKGEGHKVKEIVPTISDELPGRPLISVWKYIRRAYDTRCRLGPWTPEEEAALVEAHRKHGQSWTAISAAVGRSADDCRDRWKNQSSIRDVKNQNKWSQEEIEHLRQLMVKSKSIYSDPKSLSWDGLWTWISQEMKGRRSPLQCRNKWVRTLQCRCAKDGEIRLWTNRDTLHLAQQLKKLGLVDEVEFDWKQLLNAVEGWEVYSKQYMRQKWKMIQKYEQKKHCNDWECSRESADSSDPPPLGNQQTIDKLIEKWSSEDDELLDSRAITKRQRKSKAIVEEEDTDEEGNEEESKDQAGKEEEGKEEGASSDKKSQKTASQRKASEKKASGKKTGQTKKSYKKKIHRSKSIIHTDDSDAD</sequence>
<dbReference type="Pfam" id="PF00249">
    <property type="entry name" value="Myb_DNA-binding"/>
    <property type="match status" value="1"/>
</dbReference>
<dbReference type="InterPro" id="IPR017930">
    <property type="entry name" value="Myb_dom"/>
</dbReference>
<feature type="domain" description="Myb-like" evidence="5">
    <location>
        <begin position="425"/>
        <end position="488"/>
    </location>
</feature>
<evidence type="ECO:0000313" key="8">
    <source>
        <dbReference type="EnsemblFungi" id="PTTG_03985-t43_1-p1"/>
    </source>
</evidence>
<feature type="compositionally biased region" description="Basic and acidic residues" evidence="4">
    <location>
        <begin position="630"/>
        <end position="650"/>
    </location>
</feature>
<feature type="region of interest" description="Disordered" evidence="4">
    <location>
        <begin position="1"/>
        <end position="232"/>
    </location>
</feature>
<dbReference type="GO" id="GO:0003700">
    <property type="term" value="F:DNA-binding transcription factor activity"/>
    <property type="evidence" value="ECO:0007669"/>
    <property type="project" value="TreeGrafter"/>
</dbReference>
<dbReference type="PROSITE" id="PS50090">
    <property type="entry name" value="MYB_LIKE"/>
    <property type="match status" value="2"/>
</dbReference>
<dbReference type="EMBL" id="ADAS02000130">
    <property type="protein sequence ID" value="OAV89388.1"/>
    <property type="molecule type" value="Genomic_DNA"/>
</dbReference>
<dbReference type="GO" id="GO:0005634">
    <property type="term" value="C:nucleus"/>
    <property type="evidence" value="ECO:0007669"/>
    <property type="project" value="UniProtKB-SubCell"/>
</dbReference>
<comment type="subcellular location">
    <subcellularLocation>
        <location evidence="1">Nucleus</location>
    </subcellularLocation>
</comment>
<keyword evidence="3" id="KW-0539">Nucleus</keyword>
<feature type="compositionally biased region" description="Basic and acidic residues" evidence="4">
    <location>
        <begin position="47"/>
        <end position="61"/>
    </location>
</feature>
<feature type="domain" description="Myb-like" evidence="5">
    <location>
        <begin position="373"/>
        <end position="422"/>
    </location>
</feature>
<dbReference type="InterPro" id="IPR009057">
    <property type="entry name" value="Homeodomain-like_sf"/>
</dbReference>
<feature type="compositionally biased region" description="Acidic residues" evidence="4">
    <location>
        <begin position="616"/>
        <end position="629"/>
    </location>
</feature>
<dbReference type="Proteomes" id="UP000005240">
    <property type="component" value="Unassembled WGS sequence"/>
</dbReference>
<dbReference type="SUPFAM" id="SSF46689">
    <property type="entry name" value="Homeodomain-like"/>
    <property type="match status" value="2"/>
</dbReference>
<feature type="compositionally biased region" description="Polar residues" evidence="4">
    <location>
        <begin position="72"/>
        <end position="97"/>
    </location>
</feature>
<keyword evidence="2" id="KW-0238">DNA-binding</keyword>
<evidence type="ECO:0000256" key="4">
    <source>
        <dbReference type="SAM" id="MobiDB-lite"/>
    </source>
</evidence>
<evidence type="ECO:0000259" key="6">
    <source>
        <dbReference type="PROSITE" id="PS51294"/>
    </source>
</evidence>
<evidence type="ECO:0000256" key="1">
    <source>
        <dbReference type="ARBA" id="ARBA00004123"/>
    </source>
</evidence>
<dbReference type="Gene3D" id="1.10.10.60">
    <property type="entry name" value="Homeodomain-like"/>
    <property type="match status" value="2"/>
</dbReference>
<dbReference type="GO" id="GO:0000976">
    <property type="term" value="F:transcription cis-regulatory region binding"/>
    <property type="evidence" value="ECO:0007669"/>
    <property type="project" value="TreeGrafter"/>
</dbReference>
<accession>A0A180GA70</accession>
<feature type="compositionally biased region" description="Polar residues" evidence="4">
    <location>
        <begin position="137"/>
        <end position="148"/>
    </location>
</feature>
<organism evidence="7">
    <name type="scientific">Puccinia triticina (isolate 1-1 / race 1 (BBBD))</name>
    <name type="common">Brown leaf rust fungus</name>
    <dbReference type="NCBI Taxonomy" id="630390"/>
    <lineage>
        <taxon>Eukaryota</taxon>
        <taxon>Fungi</taxon>
        <taxon>Dikarya</taxon>
        <taxon>Basidiomycota</taxon>
        <taxon>Pucciniomycotina</taxon>
        <taxon>Pucciniomycetes</taxon>
        <taxon>Pucciniales</taxon>
        <taxon>Pucciniaceae</taxon>
        <taxon>Puccinia</taxon>
    </lineage>
</organism>
<evidence type="ECO:0000259" key="5">
    <source>
        <dbReference type="PROSITE" id="PS50090"/>
    </source>
</evidence>
<feature type="compositionally biased region" description="Basic and acidic residues" evidence="4">
    <location>
        <begin position="158"/>
        <end position="172"/>
    </location>
</feature>
<keyword evidence="9" id="KW-1185">Reference proteome</keyword>
<protein>
    <submittedName>
        <fullName evidence="7 8">Uncharacterized protein</fullName>
    </submittedName>
</protein>
<dbReference type="CDD" id="cd00167">
    <property type="entry name" value="SANT"/>
    <property type="match status" value="1"/>
</dbReference>
<feature type="compositionally biased region" description="Basic and acidic residues" evidence="4">
    <location>
        <begin position="216"/>
        <end position="232"/>
    </location>
</feature>
<name>A0A180GA70_PUCT1</name>
<evidence type="ECO:0000256" key="2">
    <source>
        <dbReference type="ARBA" id="ARBA00023125"/>
    </source>
</evidence>
<feature type="compositionally biased region" description="Polar residues" evidence="4">
    <location>
        <begin position="178"/>
        <end position="197"/>
    </location>
</feature>
<dbReference type="PANTHER" id="PTHR46380:SF2">
    <property type="entry name" value="CYCLIN-D-BINDING MYB-LIKE TRANSCRIPTION FACTOR 1"/>
    <property type="match status" value="1"/>
</dbReference>
<evidence type="ECO:0000313" key="7">
    <source>
        <dbReference type="EMBL" id="OAV89388.1"/>
    </source>
</evidence>
<dbReference type="AlphaFoldDB" id="A0A180GA70"/>
<evidence type="ECO:0000256" key="3">
    <source>
        <dbReference type="ARBA" id="ARBA00023242"/>
    </source>
</evidence>
<dbReference type="PROSITE" id="PS51294">
    <property type="entry name" value="HTH_MYB"/>
    <property type="match status" value="1"/>
</dbReference>
<dbReference type="PANTHER" id="PTHR46380">
    <property type="entry name" value="CYCLIN-D-BINDING MYB-LIKE TRANSCRIPTION FACTOR 1"/>
    <property type="match status" value="1"/>
</dbReference>